<organism evidence="2 3">
    <name type="scientific">Hermanssonia centrifuga</name>
    <dbReference type="NCBI Taxonomy" id="98765"/>
    <lineage>
        <taxon>Eukaryota</taxon>
        <taxon>Fungi</taxon>
        <taxon>Dikarya</taxon>
        <taxon>Basidiomycota</taxon>
        <taxon>Agaricomycotina</taxon>
        <taxon>Agaricomycetes</taxon>
        <taxon>Polyporales</taxon>
        <taxon>Meruliaceae</taxon>
        <taxon>Hermanssonia</taxon>
    </lineage>
</organism>
<evidence type="ECO:0000313" key="2">
    <source>
        <dbReference type="EMBL" id="PSR71586.1"/>
    </source>
</evidence>
<dbReference type="EMBL" id="MLYV02001262">
    <property type="protein sequence ID" value="PSR71586.1"/>
    <property type="molecule type" value="Genomic_DNA"/>
</dbReference>
<reference evidence="2 3" key="1">
    <citation type="submission" date="2018-02" db="EMBL/GenBank/DDBJ databases">
        <title>Genome sequence of the basidiomycete white-rot fungus Phlebia centrifuga.</title>
        <authorList>
            <person name="Granchi Z."/>
            <person name="Peng M."/>
            <person name="de Vries R.P."/>
            <person name="Hilden K."/>
            <person name="Makela M.R."/>
            <person name="Grigoriev I."/>
            <person name="Riley R."/>
        </authorList>
    </citation>
    <scope>NUCLEOTIDE SEQUENCE [LARGE SCALE GENOMIC DNA]</scope>
    <source>
        <strain evidence="2 3">FBCC195</strain>
    </source>
</reference>
<feature type="region of interest" description="Disordered" evidence="1">
    <location>
        <begin position="1"/>
        <end position="31"/>
    </location>
</feature>
<comment type="caution">
    <text evidence="2">The sequence shown here is derived from an EMBL/GenBank/DDBJ whole genome shotgun (WGS) entry which is preliminary data.</text>
</comment>
<evidence type="ECO:0000256" key="1">
    <source>
        <dbReference type="SAM" id="MobiDB-lite"/>
    </source>
</evidence>
<evidence type="ECO:0000313" key="3">
    <source>
        <dbReference type="Proteomes" id="UP000186601"/>
    </source>
</evidence>
<accession>A0A2R6NGU2</accession>
<keyword evidence="3" id="KW-1185">Reference proteome</keyword>
<dbReference type="Proteomes" id="UP000186601">
    <property type="component" value="Unassembled WGS sequence"/>
</dbReference>
<name>A0A2R6NGU2_9APHY</name>
<sequence>MSRSLEALGPDVAPDAFERLDDASGSGSPRRWMRNAAGNYAKANSSELGVAGEFGPDELLLEEEE</sequence>
<dbReference type="AlphaFoldDB" id="A0A2R6NGU2"/>
<protein>
    <submittedName>
        <fullName evidence="2">Uncharacterized protein</fullName>
    </submittedName>
</protein>
<proteinExistence type="predicted"/>
<gene>
    <name evidence="2" type="ORF">PHLCEN_2v12530</name>
</gene>